<protein>
    <submittedName>
        <fullName evidence="1">Uncharacterized protein</fullName>
    </submittedName>
</protein>
<dbReference type="Proteomes" id="UP000003922">
    <property type="component" value="Unassembled WGS sequence"/>
</dbReference>
<keyword evidence="2" id="KW-1185">Reference proteome</keyword>
<dbReference type="RefSeq" id="WP_007308506.1">
    <property type="nucleotide sequence ID" value="NZ_AADV02000252.1"/>
</dbReference>
<reference evidence="1" key="1">
    <citation type="submission" date="2004-02" db="EMBL/GenBank/DDBJ databases">
        <authorList>
            <consortium name="DOE Joint Genome Institute"/>
        </authorList>
    </citation>
    <scope>NUCLEOTIDE SEQUENCE [LARGE SCALE GENOMIC DNA]</scope>
    <source>
        <strain evidence="1">WH 8501</strain>
    </source>
</reference>
<evidence type="ECO:0000313" key="2">
    <source>
        <dbReference type="Proteomes" id="UP000003922"/>
    </source>
</evidence>
<organism evidence="1 2">
    <name type="scientific">Crocosphaera watsonii WH 8501</name>
    <dbReference type="NCBI Taxonomy" id="165597"/>
    <lineage>
        <taxon>Bacteria</taxon>
        <taxon>Bacillati</taxon>
        <taxon>Cyanobacteriota</taxon>
        <taxon>Cyanophyceae</taxon>
        <taxon>Oscillatoriophycideae</taxon>
        <taxon>Chroococcales</taxon>
        <taxon>Aphanothecaceae</taxon>
        <taxon>Crocosphaera</taxon>
    </lineage>
</organism>
<dbReference type="AlphaFoldDB" id="Q4BUS5"/>
<name>Q4BUS5_CROWT</name>
<dbReference type="Pfam" id="PF19928">
    <property type="entry name" value="DUF6391"/>
    <property type="match status" value="1"/>
</dbReference>
<gene>
    <name evidence="1" type="ORF">CwatDRAFT_0311</name>
</gene>
<reference evidence="1" key="3">
    <citation type="submission" date="2016-12" db="EMBL/GenBank/DDBJ databases">
        <title>Annotation of the draft genome assembly of Crocosphaera watsonii WH 8501.</title>
        <authorList>
            <consortium name="US DOE Joint Genome Institute (JGI-ORNL)"/>
            <person name="Larimer F."/>
            <person name="Land M."/>
        </authorList>
    </citation>
    <scope>NUCLEOTIDE SEQUENCE</scope>
    <source>
        <strain evidence="1">WH 8501</strain>
    </source>
</reference>
<dbReference type="KEGG" id="cwa:CwatDRAFT_0311"/>
<dbReference type="OrthoDB" id="565159at2"/>
<accession>Q4BUS5</accession>
<evidence type="ECO:0000313" key="1">
    <source>
        <dbReference type="EMBL" id="EAM47655.1"/>
    </source>
</evidence>
<reference evidence="1" key="2">
    <citation type="submission" date="2005-06" db="EMBL/GenBank/DDBJ databases">
        <title>Sequencing of the draft genome and assembly of Crocosphaera watsonii WH 8501.</title>
        <authorList>
            <consortium name="US DOE Joint Genome Institute (JGI-PGF)"/>
            <person name="Copeland A."/>
            <person name="Lucas S."/>
            <person name="Lapidus A."/>
            <person name="Barry K."/>
            <person name="Detter C."/>
            <person name="Glavina T."/>
            <person name="Hammon N."/>
            <person name="Israni S."/>
            <person name="Pitluck S."/>
            <person name="Richardson P."/>
        </authorList>
    </citation>
    <scope>NUCLEOTIDE SEQUENCE [LARGE SCALE GENOMIC DNA]</scope>
    <source>
        <strain evidence="1">WH 8501</strain>
    </source>
</reference>
<comment type="caution">
    <text evidence="1">The sequence shown here is derived from an EMBL/GenBank/DDBJ whole genome shotgun (WGS) entry which is preliminary data.</text>
</comment>
<sequence length="204" mass="22678">MTNSVNPATGNLWDLDWYRPQHQQDSDTLEQLGFIPGLKEILMLRQVHGLEHGTVWVLSETRHGLQDNENLGGLSTPNGFYLYGEVNHLDLQKAVTKALQRFRAGVWNLAVHPRCGTNMSVNMLLTTSFALGTHFLLPKGPIEQALGLLLATSTASQLSPDLGILAQKYLTTAIPFNLELGQIARTRDFSGHPAYFVELAWRDS</sequence>
<dbReference type="EMBL" id="AADV02000252">
    <property type="protein sequence ID" value="EAM47655.1"/>
    <property type="molecule type" value="Genomic_DNA"/>
</dbReference>
<proteinExistence type="predicted"/>